<dbReference type="InterPro" id="IPR032675">
    <property type="entry name" value="LRR_dom_sf"/>
</dbReference>
<dbReference type="VEuPathDB" id="TrichDB:TVAG_076530"/>
<dbReference type="InParanoid" id="A2D9Q0"/>
<reference evidence="1" key="2">
    <citation type="journal article" date="2007" name="Science">
        <title>Draft genome sequence of the sexually transmitted pathogen Trichomonas vaginalis.</title>
        <authorList>
            <person name="Carlton J.M."/>
            <person name="Hirt R.P."/>
            <person name="Silva J.C."/>
            <person name="Delcher A.L."/>
            <person name="Schatz M."/>
            <person name="Zhao Q."/>
            <person name="Wortman J.R."/>
            <person name="Bidwell S.L."/>
            <person name="Alsmark U.C.M."/>
            <person name="Besteiro S."/>
            <person name="Sicheritz-Ponten T."/>
            <person name="Noel C.J."/>
            <person name="Dacks J.B."/>
            <person name="Foster P.G."/>
            <person name="Simillion C."/>
            <person name="Van de Peer Y."/>
            <person name="Miranda-Saavedra D."/>
            <person name="Barton G.J."/>
            <person name="Westrop G.D."/>
            <person name="Mueller S."/>
            <person name="Dessi D."/>
            <person name="Fiori P.L."/>
            <person name="Ren Q."/>
            <person name="Paulsen I."/>
            <person name="Zhang H."/>
            <person name="Bastida-Corcuera F.D."/>
            <person name="Simoes-Barbosa A."/>
            <person name="Brown M.T."/>
            <person name="Hayes R.D."/>
            <person name="Mukherjee M."/>
            <person name="Okumura C.Y."/>
            <person name="Schneider R."/>
            <person name="Smith A.J."/>
            <person name="Vanacova S."/>
            <person name="Villalvazo M."/>
            <person name="Haas B.J."/>
            <person name="Pertea M."/>
            <person name="Feldblyum T.V."/>
            <person name="Utterback T.R."/>
            <person name="Shu C.L."/>
            <person name="Osoegawa K."/>
            <person name="de Jong P.J."/>
            <person name="Hrdy I."/>
            <person name="Horvathova L."/>
            <person name="Zubacova Z."/>
            <person name="Dolezal P."/>
            <person name="Malik S.B."/>
            <person name="Logsdon J.M. Jr."/>
            <person name="Henze K."/>
            <person name="Gupta A."/>
            <person name="Wang C.C."/>
            <person name="Dunne R.L."/>
            <person name="Upcroft J.A."/>
            <person name="Upcroft P."/>
            <person name="White O."/>
            <person name="Salzberg S.L."/>
            <person name="Tang P."/>
            <person name="Chiu C.-H."/>
            <person name="Lee Y.-S."/>
            <person name="Embley T.M."/>
            <person name="Coombs G.H."/>
            <person name="Mottram J.C."/>
            <person name="Tachezy J."/>
            <person name="Fraser-Liggett C.M."/>
            <person name="Johnson P.J."/>
        </authorList>
    </citation>
    <scope>NUCLEOTIDE SEQUENCE [LARGE SCALE GENOMIC DNA]</scope>
    <source>
        <strain evidence="1">G3</strain>
    </source>
</reference>
<dbReference type="PANTHER" id="PTHR45661:SF3">
    <property type="entry name" value="IG-LIKE DOMAIN-CONTAINING PROTEIN"/>
    <property type="match status" value="1"/>
</dbReference>
<dbReference type="AlphaFoldDB" id="A2D9Q0"/>
<dbReference type="PANTHER" id="PTHR45661">
    <property type="entry name" value="SURFACE ANTIGEN"/>
    <property type="match status" value="1"/>
</dbReference>
<dbReference type="Pfam" id="PF13306">
    <property type="entry name" value="LRR_5"/>
    <property type="match status" value="2"/>
</dbReference>
<evidence type="ECO:0000313" key="1">
    <source>
        <dbReference type="EMBL" id="EAY22906.1"/>
    </source>
</evidence>
<dbReference type="Proteomes" id="UP000001542">
    <property type="component" value="Unassembled WGS sequence"/>
</dbReference>
<dbReference type="SMR" id="A2D9Q0"/>
<dbReference type="STRING" id="5722.A2D9Q0"/>
<gene>
    <name evidence="1" type="ORF">TVAG_076530</name>
</gene>
<dbReference type="EMBL" id="DS113181">
    <property type="protein sequence ID" value="EAY22906.1"/>
    <property type="molecule type" value="Genomic_DNA"/>
</dbReference>
<dbReference type="SUPFAM" id="SSF52058">
    <property type="entry name" value="L domain-like"/>
    <property type="match status" value="2"/>
</dbReference>
<proteinExistence type="predicted"/>
<organism evidence="1 2">
    <name type="scientific">Trichomonas vaginalis (strain ATCC PRA-98 / G3)</name>
    <dbReference type="NCBI Taxonomy" id="412133"/>
    <lineage>
        <taxon>Eukaryota</taxon>
        <taxon>Metamonada</taxon>
        <taxon>Parabasalia</taxon>
        <taxon>Trichomonadida</taxon>
        <taxon>Trichomonadidae</taxon>
        <taxon>Trichomonas</taxon>
    </lineage>
</organism>
<dbReference type="InterPro" id="IPR026906">
    <property type="entry name" value="LRR_5"/>
</dbReference>
<keyword evidence="2" id="KW-1185">Reference proteome</keyword>
<dbReference type="KEGG" id="tva:5468465"/>
<dbReference type="InterPro" id="IPR053139">
    <property type="entry name" value="Surface_bspA-like"/>
</dbReference>
<evidence type="ECO:0000313" key="2">
    <source>
        <dbReference type="Proteomes" id="UP000001542"/>
    </source>
</evidence>
<protein>
    <submittedName>
        <fullName evidence="1">Surface antigen BspA-like</fullName>
    </submittedName>
</protein>
<dbReference type="VEuPathDB" id="TrichDB:TVAGG3_0292280"/>
<reference evidence="1" key="1">
    <citation type="submission" date="2006-10" db="EMBL/GenBank/DDBJ databases">
        <authorList>
            <person name="Amadeo P."/>
            <person name="Zhao Q."/>
            <person name="Wortman J."/>
            <person name="Fraser-Liggett C."/>
            <person name="Carlton J."/>
        </authorList>
    </citation>
    <scope>NUCLEOTIDE SEQUENCE</scope>
    <source>
        <strain evidence="1">G3</strain>
    </source>
</reference>
<dbReference type="Gene3D" id="3.80.10.10">
    <property type="entry name" value="Ribonuclease Inhibitor"/>
    <property type="match status" value="2"/>
</dbReference>
<name>A2D9Q0_TRIV3</name>
<accession>A2D9Q0</accession>
<sequence length="520" mass="59235">MLTIKLLLDAKQAVEQKLLFLNCQRDIYRNNYAFKSCRTIISVSFEEDSQIVSISNYSFYNTGLKTANLSQCKQLSLLNGYLFYYCKYLETVILPPNISCIGMHCFRLNNKLKSIELPDSVKILESTAFNPSGLTPINISSNSKLEKIDEYCFQQLSSLYIPKYLNAMPPTAIAECPLESIEINPENQYFKYDSKFLFYGRTNSTLFKVLPTYSDNELTVPNYVTDIADYCFNGLNILSIKLHSSIETIGIYAFYNCANLTNITIPENVSQIGEYAFANCISLTSISIPSKVSIIRISLFYNCESLSNAIIEDGIENINDKAFFYCRNLRRVVIPKSVSWIGINAFSGCTSLTSIEFINNVIVFAFNAFIGCTSLTSIKFINDTITLNKDIFKGCTALAKIEIINSAIITQAQTIFDNIPLNIYIRERLRVNEVSDTIIAKNSHLFITSETKLEGKCKFFFGQKSVYVHIQYQFNTIDQQTQDILDYIAISIIHQNLKQTLLYAQVRFLNRICFFVNIHK</sequence>
<dbReference type="RefSeq" id="XP_001583892.1">
    <property type="nucleotide sequence ID" value="XM_001583842.1"/>
</dbReference>